<accession>A0A3B1AH64</accession>
<dbReference type="Gene3D" id="2.40.128.20">
    <property type="match status" value="1"/>
</dbReference>
<evidence type="ECO:0000259" key="1">
    <source>
        <dbReference type="Pfam" id="PF08768"/>
    </source>
</evidence>
<dbReference type="EMBL" id="UOFR01000052">
    <property type="protein sequence ID" value="VAW97639.1"/>
    <property type="molecule type" value="Genomic_DNA"/>
</dbReference>
<name>A0A3B1AH64_9ZZZZ</name>
<sequence>MSESNAVDYGPLQSLIGVWRGDRGMDIAPDPDGTEENPYYETIVFQAIGDVTNAEQQTLAALRYHQEVRRKSDDNVFHDQTGYWMWDKPGNVIMQSLVIPRGVALLAGGVCEAPSSSDSEVVINVIAKLDDPDWGIIQSPFMRDNARTLEFSHNIVINNDKLTYSERTLVDIYHSQFEHTDGNELVRG</sequence>
<proteinExistence type="predicted"/>
<evidence type="ECO:0000313" key="2">
    <source>
        <dbReference type="EMBL" id="VAW97639.1"/>
    </source>
</evidence>
<dbReference type="InterPro" id="IPR014878">
    <property type="entry name" value="THAP4-like_heme-bd"/>
</dbReference>
<dbReference type="SUPFAM" id="SSF50814">
    <property type="entry name" value="Lipocalins"/>
    <property type="match status" value="1"/>
</dbReference>
<protein>
    <recommendedName>
        <fullName evidence="1">THAP4-like heme-binding domain-containing protein</fullName>
    </recommendedName>
</protein>
<reference evidence="2" key="1">
    <citation type="submission" date="2018-06" db="EMBL/GenBank/DDBJ databases">
        <authorList>
            <person name="Zhirakovskaya E."/>
        </authorList>
    </citation>
    <scope>NUCLEOTIDE SEQUENCE</scope>
</reference>
<feature type="domain" description="THAP4-like heme-binding" evidence="1">
    <location>
        <begin position="9"/>
        <end position="187"/>
    </location>
</feature>
<dbReference type="Pfam" id="PF08768">
    <property type="entry name" value="THAP4_heme-bd"/>
    <property type="match status" value="1"/>
</dbReference>
<organism evidence="2">
    <name type="scientific">hydrothermal vent metagenome</name>
    <dbReference type="NCBI Taxonomy" id="652676"/>
    <lineage>
        <taxon>unclassified sequences</taxon>
        <taxon>metagenomes</taxon>
        <taxon>ecological metagenomes</taxon>
    </lineage>
</organism>
<dbReference type="AlphaFoldDB" id="A0A3B1AH64"/>
<gene>
    <name evidence="2" type="ORF">MNBD_GAMMA21-2162</name>
</gene>
<dbReference type="InterPro" id="IPR012674">
    <property type="entry name" value="Calycin"/>
</dbReference>